<name>A0AAP0QEB4_9ROSI</name>
<reference evidence="2 3" key="1">
    <citation type="submission" date="2024-05" db="EMBL/GenBank/DDBJ databases">
        <title>Haplotype-resolved chromosome-level genome assembly of Huyou (Citrus changshanensis).</title>
        <authorList>
            <person name="Miao C."/>
            <person name="Chen W."/>
            <person name="Wu Y."/>
            <person name="Wang L."/>
            <person name="Zhao S."/>
            <person name="Grierson D."/>
            <person name="Xu C."/>
            <person name="Chen K."/>
        </authorList>
    </citation>
    <scope>NUCLEOTIDE SEQUENCE [LARGE SCALE GENOMIC DNA]</scope>
    <source>
        <strain evidence="2">01-14</strain>
        <tissue evidence="2">Leaf</tissue>
    </source>
</reference>
<keyword evidence="3" id="KW-1185">Reference proteome</keyword>
<protein>
    <submittedName>
        <fullName evidence="2">Uncharacterized protein</fullName>
    </submittedName>
</protein>
<keyword evidence="1" id="KW-1133">Transmembrane helix</keyword>
<feature type="transmembrane region" description="Helical" evidence="1">
    <location>
        <begin position="87"/>
        <end position="107"/>
    </location>
</feature>
<keyword evidence="1" id="KW-0812">Transmembrane</keyword>
<comment type="caution">
    <text evidence="2">The sequence shown here is derived from an EMBL/GenBank/DDBJ whole genome shotgun (WGS) entry which is preliminary data.</text>
</comment>
<proteinExistence type="predicted"/>
<accession>A0AAP0QEB4</accession>
<dbReference type="EMBL" id="JBCGBO010000024">
    <property type="protein sequence ID" value="KAK9183035.1"/>
    <property type="molecule type" value="Genomic_DNA"/>
</dbReference>
<sequence>MLALLRVSRSSTPVRNWLQTTILCKAYLISCLKGYSQAHKSLRSCYLHCWHCPAENVFHEATAISSSLVYDMEFHFRNMQNKLSNTILLSSSISMNSVCASLSLYFIPYDGS</sequence>
<keyword evidence="1" id="KW-0472">Membrane</keyword>
<organism evidence="2 3">
    <name type="scientific">Citrus x changshan-huyou</name>
    <dbReference type="NCBI Taxonomy" id="2935761"/>
    <lineage>
        <taxon>Eukaryota</taxon>
        <taxon>Viridiplantae</taxon>
        <taxon>Streptophyta</taxon>
        <taxon>Embryophyta</taxon>
        <taxon>Tracheophyta</taxon>
        <taxon>Spermatophyta</taxon>
        <taxon>Magnoliopsida</taxon>
        <taxon>eudicotyledons</taxon>
        <taxon>Gunneridae</taxon>
        <taxon>Pentapetalae</taxon>
        <taxon>rosids</taxon>
        <taxon>malvids</taxon>
        <taxon>Sapindales</taxon>
        <taxon>Rutaceae</taxon>
        <taxon>Aurantioideae</taxon>
        <taxon>Citrus</taxon>
    </lineage>
</organism>
<evidence type="ECO:0000313" key="3">
    <source>
        <dbReference type="Proteomes" id="UP001428341"/>
    </source>
</evidence>
<evidence type="ECO:0000313" key="2">
    <source>
        <dbReference type="EMBL" id="KAK9183035.1"/>
    </source>
</evidence>
<evidence type="ECO:0000256" key="1">
    <source>
        <dbReference type="SAM" id="Phobius"/>
    </source>
</evidence>
<dbReference type="AlphaFoldDB" id="A0AAP0QEB4"/>
<dbReference type="Proteomes" id="UP001428341">
    <property type="component" value="Unassembled WGS sequence"/>
</dbReference>
<gene>
    <name evidence="2" type="ORF">WN944_026184</name>
</gene>